<protein>
    <submittedName>
        <fullName evidence="3">Uncharacterized protein</fullName>
    </submittedName>
</protein>
<accession>A0A1I8I3G0</accession>
<evidence type="ECO:0000313" key="2">
    <source>
        <dbReference type="Proteomes" id="UP000095280"/>
    </source>
</evidence>
<sequence>FLRSYLRSATSEAPMRHYRRTGLSRPSELLRRRRLRLAVQIMSTIGAEGAAADAAGRYPTGEDGRALGVSSTAC</sequence>
<reference evidence="3" key="1">
    <citation type="submission" date="2016-11" db="UniProtKB">
        <authorList>
            <consortium name="WormBaseParasite"/>
        </authorList>
    </citation>
    <scope>IDENTIFICATION</scope>
</reference>
<dbReference type="AlphaFoldDB" id="A0A1I8I3G0"/>
<dbReference type="Proteomes" id="UP000095280">
    <property type="component" value="Unplaced"/>
</dbReference>
<proteinExistence type="predicted"/>
<feature type="region of interest" description="Disordered" evidence="1">
    <location>
        <begin position="55"/>
        <end position="74"/>
    </location>
</feature>
<evidence type="ECO:0000313" key="3">
    <source>
        <dbReference type="WBParaSite" id="maker-uti_cns_0009611-snap-gene-0.2-mRNA-1"/>
    </source>
</evidence>
<name>A0A1I8I3G0_9PLAT</name>
<evidence type="ECO:0000256" key="1">
    <source>
        <dbReference type="SAM" id="MobiDB-lite"/>
    </source>
</evidence>
<organism evidence="2 3">
    <name type="scientific">Macrostomum lignano</name>
    <dbReference type="NCBI Taxonomy" id="282301"/>
    <lineage>
        <taxon>Eukaryota</taxon>
        <taxon>Metazoa</taxon>
        <taxon>Spiralia</taxon>
        <taxon>Lophotrochozoa</taxon>
        <taxon>Platyhelminthes</taxon>
        <taxon>Rhabditophora</taxon>
        <taxon>Macrostomorpha</taxon>
        <taxon>Macrostomida</taxon>
        <taxon>Macrostomidae</taxon>
        <taxon>Macrostomum</taxon>
    </lineage>
</organism>
<dbReference type="WBParaSite" id="maker-uti_cns_0009611-snap-gene-0.2-mRNA-1">
    <property type="protein sequence ID" value="maker-uti_cns_0009611-snap-gene-0.2-mRNA-1"/>
    <property type="gene ID" value="maker-uti_cns_0009611-snap-gene-0.2"/>
</dbReference>
<keyword evidence="2" id="KW-1185">Reference proteome</keyword>